<evidence type="ECO:0000256" key="1">
    <source>
        <dbReference type="SAM" id="MobiDB-lite"/>
    </source>
</evidence>
<reference evidence="2 3" key="1">
    <citation type="submission" date="2014-10" db="EMBL/GenBank/DDBJ databases">
        <title>Draft genome of the hookworm Ancylostoma caninum.</title>
        <authorList>
            <person name="Mitreva M."/>
        </authorList>
    </citation>
    <scope>NUCLEOTIDE SEQUENCE [LARGE SCALE GENOMIC DNA]</scope>
    <source>
        <strain evidence="2 3">Baltimore</strain>
    </source>
</reference>
<dbReference type="OrthoDB" id="5819252at2759"/>
<name>A0A368FPM9_ANCCA</name>
<feature type="region of interest" description="Disordered" evidence="1">
    <location>
        <begin position="244"/>
        <end position="342"/>
    </location>
</feature>
<keyword evidence="3" id="KW-1185">Reference proteome</keyword>
<evidence type="ECO:0000313" key="3">
    <source>
        <dbReference type="Proteomes" id="UP000252519"/>
    </source>
</evidence>
<sequence length="484" mass="56840">MDPEAQYQENLKRRRDEELKLIQEIRYKRSCVRLAPTFPSKKEIQKRIKKFLRIAIQVTRSNNIGATFAELRGNRPEYFARMEASLYKSRIEILRLEAYNVMERVRSAGEGLAMTYELYKFLIRAEDASEESQRRYYQKEEEGVSLDPAFTSDFIRKELDFVDNLKLQMDTEIREAELQMENENRDGAFQQLKETICELRQDLGERCIELQEQLSRQNDVIKSVVEGMETIKKVLKGSTKEVLEECASEEQPSKNNTGDECEEDLLSWDGNETDDNKEWDVVQECDKDTGALDTEGRQEADDQSASEKRKDTADEGASHADSRRDSNGSSGQGNYPGAFRRREIEDRMMELRRLINKGKGIPERTICHSSLMREQERYMKCAFCFAKGMHYSDCCPIVSSVSERRRRIRCRFCLDTWHSSDRCRRPRKRCNYCKSDDHHAALCIWPEHLRELYREYDELREELETFEEYYGPSTSSAPEYHGRD</sequence>
<gene>
    <name evidence="2" type="ORF">ANCCAN_19966</name>
</gene>
<protein>
    <submittedName>
        <fullName evidence="2">Uncharacterized protein</fullName>
    </submittedName>
</protein>
<accession>A0A368FPM9</accession>
<evidence type="ECO:0000313" key="2">
    <source>
        <dbReference type="EMBL" id="RCN34191.1"/>
    </source>
</evidence>
<dbReference type="EMBL" id="JOJR01000813">
    <property type="protein sequence ID" value="RCN34191.1"/>
    <property type="molecule type" value="Genomic_DNA"/>
</dbReference>
<feature type="compositionally biased region" description="Acidic residues" evidence="1">
    <location>
        <begin position="259"/>
        <end position="273"/>
    </location>
</feature>
<organism evidence="2 3">
    <name type="scientific">Ancylostoma caninum</name>
    <name type="common">Dog hookworm</name>
    <dbReference type="NCBI Taxonomy" id="29170"/>
    <lineage>
        <taxon>Eukaryota</taxon>
        <taxon>Metazoa</taxon>
        <taxon>Ecdysozoa</taxon>
        <taxon>Nematoda</taxon>
        <taxon>Chromadorea</taxon>
        <taxon>Rhabditida</taxon>
        <taxon>Rhabditina</taxon>
        <taxon>Rhabditomorpha</taxon>
        <taxon>Strongyloidea</taxon>
        <taxon>Ancylostomatidae</taxon>
        <taxon>Ancylostomatinae</taxon>
        <taxon>Ancylostoma</taxon>
    </lineage>
</organism>
<feature type="compositionally biased region" description="Basic and acidic residues" evidence="1">
    <location>
        <begin position="274"/>
        <end position="326"/>
    </location>
</feature>
<dbReference type="Proteomes" id="UP000252519">
    <property type="component" value="Unassembled WGS sequence"/>
</dbReference>
<dbReference type="AlphaFoldDB" id="A0A368FPM9"/>
<proteinExistence type="predicted"/>
<comment type="caution">
    <text evidence="2">The sequence shown here is derived from an EMBL/GenBank/DDBJ whole genome shotgun (WGS) entry which is preliminary data.</text>
</comment>